<dbReference type="AlphaFoldDB" id="A0A101UZ85"/>
<gene>
    <name evidence="1" type="ORF">AQJ91_19530</name>
</gene>
<organism evidence="1 2">
    <name type="scientific">Streptomyces dysideae</name>
    <dbReference type="NCBI Taxonomy" id="909626"/>
    <lineage>
        <taxon>Bacteria</taxon>
        <taxon>Bacillati</taxon>
        <taxon>Actinomycetota</taxon>
        <taxon>Actinomycetes</taxon>
        <taxon>Kitasatosporales</taxon>
        <taxon>Streptomycetaceae</taxon>
        <taxon>Streptomyces</taxon>
    </lineage>
</organism>
<dbReference type="Proteomes" id="UP000053260">
    <property type="component" value="Unassembled WGS sequence"/>
</dbReference>
<reference evidence="1 2" key="1">
    <citation type="submission" date="2015-10" db="EMBL/GenBank/DDBJ databases">
        <title>Draft genome sequence of Streptomyces sp. RV15, isolated from a marine sponge.</title>
        <authorList>
            <person name="Ruckert C."/>
            <person name="Abdelmohsen U.R."/>
            <person name="Winkler A."/>
            <person name="Hentschel U."/>
            <person name="Kalinowski J."/>
            <person name="Kampfer P."/>
            <person name="Glaeser S."/>
        </authorList>
    </citation>
    <scope>NUCLEOTIDE SEQUENCE [LARGE SCALE GENOMIC DNA]</scope>
    <source>
        <strain evidence="1 2">RV15</strain>
    </source>
</reference>
<protein>
    <recommendedName>
        <fullName evidence="3">SMI1/KNR4 family protein</fullName>
    </recommendedName>
</protein>
<dbReference type="STRING" id="909626.AQJ91_19530"/>
<keyword evidence="2" id="KW-1185">Reference proteome</keyword>
<accession>A0A101UZ85</accession>
<evidence type="ECO:0008006" key="3">
    <source>
        <dbReference type="Google" id="ProtNLM"/>
    </source>
</evidence>
<evidence type="ECO:0000313" key="1">
    <source>
        <dbReference type="EMBL" id="KUO19546.1"/>
    </source>
</evidence>
<proteinExistence type="predicted"/>
<evidence type="ECO:0000313" key="2">
    <source>
        <dbReference type="Proteomes" id="UP000053260"/>
    </source>
</evidence>
<dbReference type="EMBL" id="LMXB01000051">
    <property type="protein sequence ID" value="KUO19546.1"/>
    <property type="molecule type" value="Genomic_DNA"/>
</dbReference>
<name>A0A101UZ85_9ACTN</name>
<sequence>MNNEEEFRYPFEERCARVLQEIRETAEFDVHRAQLDEIVYLFDVRETVFEELAEEDGLPLSRRVQEYFFRYGAVEAAWRSRRPDTALVGEFKLHHIMSAVANKRMTKFWKGENEAERALYNDLRIIDDTPQTGSGRMALLRAAPGVTDPEVWFFDMRQGAMRMELDYPGYLEALLVTKGVIGWQYLYCEPELCGEGFIPLEDGLSEMLDVLPRLFPDHDYTDLRVRLEERL</sequence>
<comment type="caution">
    <text evidence="1">The sequence shown here is derived from an EMBL/GenBank/DDBJ whole genome shotgun (WGS) entry which is preliminary data.</text>
</comment>